<proteinExistence type="predicted"/>
<dbReference type="Proteomes" id="UP001150603">
    <property type="component" value="Unassembled WGS sequence"/>
</dbReference>
<protein>
    <submittedName>
        <fullName evidence="1">Uncharacterized protein</fullName>
    </submittedName>
</protein>
<dbReference type="EMBL" id="JANBPW010002438">
    <property type="protein sequence ID" value="KAJ1940820.1"/>
    <property type="molecule type" value="Genomic_DNA"/>
</dbReference>
<reference evidence="1" key="1">
    <citation type="submission" date="2022-07" db="EMBL/GenBank/DDBJ databases">
        <title>Phylogenomic reconstructions and comparative analyses of Kickxellomycotina fungi.</title>
        <authorList>
            <person name="Reynolds N.K."/>
            <person name="Stajich J.E."/>
            <person name="Barry K."/>
            <person name="Grigoriev I.V."/>
            <person name="Crous P."/>
            <person name="Smith M.E."/>
        </authorList>
    </citation>
    <scope>NUCLEOTIDE SEQUENCE</scope>
    <source>
        <strain evidence="1">NRRL 5244</strain>
    </source>
</reference>
<comment type="caution">
    <text evidence="1">The sequence shown here is derived from an EMBL/GenBank/DDBJ whole genome shotgun (WGS) entry which is preliminary data.</text>
</comment>
<gene>
    <name evidence="1" type="ORF">FBU59_003692</name>
</gene>
<evidence type="ECO:0000313" key="1">
    <source>
        <dbReference type="EMBL" id="KAJ1940820.1"/>
    </source>
</evidence>
<accession>A0ACC1J7X0</accession>
<organism evidence="1 2">
    <name type="scientific">Linderina macrospora</name>
    <dbReference type="NCBI Taxonomy" id="4868"/>
    <lineage>
        <taxon>Eukaryota</taxon>
        <taxon>Fungi</taxon>
        <taxon>Fungi incertae sedis</taxon>
        <taxon>Zoopagomycota</taxon>
        <taxon>Kickxellomycotina</taxon>
        <taxon>Kickxellomycetes</taxon>
        <taxon>Kickxellales</taxon>
        <taxon>Kickxellaceae</taxon>
        <taxon>Linderina</taxon>
    </lineage>
</organism>
<keyword evidence="2" id="KW-1185">Reference proteome</keyword>
<name>A0ACC1J7X0_9FUNG</name>
<sequence>MDSFIPSDITNNESMAAMAASLAYSSPADILVFDQAPLHMYYTEENIHSQAKDTPQVPSTSETVDYPATVTAIPHHLINQFASLSSSVTPSESPFLTIDAFDESGSSGQFATPSMHNMQHLDGFLPQGAATPLAQFGDLPISMVEAAPVEASEQQNMFAFSMDSTTDQFSAALVADAVAAAVSPNMMPSTVCLDPQALHTLSSTPMPEYLPEYSSQLSDYAPRSSTPLMHVVGNGLNMQCPRMGGPNPVKLNHRLDRIRHRRALSIGDSASLQAAVTRGIADRAPQTCQYPYFASPHMPTWRTSPYTPMTSTGVVRHRRTGSESVLVSPYQSVFNDSYHTSSRNSSSSSSPQMRPIHRRPRGHSTLSTMQDLVLGGGSSKERSPKHSGESD</sequence>
<evidence type="ECO:0000313" key="2">
    <source>
        <dbReference type="Proteomes" id="UP001150603"/>
    </source>
</evidence>
<feature type="non-terminal residue" evidence="1">
    <location>
        <position position="391"/>
    </location>
</feature>